<feature type="compositionally biased region" description="Low complexity" evidence="1">
    <location>
        <begin position="71"/>
        <end position="93"/>
    </location>
</feature>
<comment type="caution">
    <text evidence="2">The sequence shown here is derived from an EMBL/GenBank/DDBJ whole genome shotgun (WGS) entry which is preliminary data.</text>
</comment>
<dbReference type="Proteomes" id="UP000607653">
    <property type="component" value="Unassembled WGS sequence"/>
</dbReference>
<organism evidence="2 3">
    <name type="scientific">Nelumbo nucifera</name>
    <name type="common">Sacred lotus</name>
    <dbReference type="NCBI Taxonomy" id="4432"/>
    <lineage>
        <taxon>Eukaryota</taxon>
        <taxon>Viridiplantae</taxon>
        <taxon>Streptophyta</taxon>
        <taxon>Embryophyta</taxon>
        <taxon>Tracheophyta</taxon>
        <taxon>Spermatophyta</taxon>
        <taxon>Magnoliopsida</taxon>
        <taxon>Proteales</taxon>
        <taxon>Nelumbonaceae</taxon>
        <taxon>Nelumbo</taxon>
    </lineage>
</organism>
<keyword evidence="3" id="KW-1185">Reference proteome</keyword>
<gene>
    <name evidence="2" type="ORF">HUJ06_006469</name>
</gene>
<protein>
    <submittedName>
        <fullName evidence="2">Uncharacterized protein</fullName>
    </submittedName>
</protein>
<evidence type="ECO:0000313" key="3">
    <source>
        <dbReference type="Proteomes" id="UP000607653"/>
    </source>
</evidence>
<dbReference type="AlphaFoldDB" id="A0A822YWW5"/>
<evidence type="ECO:0000256" key="1">
    <source>
        <dbReference type="SAM" id="MobiDB-lite"/>
    </source>
</evidence>
<dbReference type="EMBL" id="DUZY01000004">
    <property type="protein sequence ID" value="DAD35829.1"/>
    <property type="molecule type" value="Genomic_DNA"/>
</dbReference>
<feature type="region of interest" description="Disordered" evidence="1">
    <location>
        <begin position="32"/>
        <end position="102"/>
    </location>
</feature>
<feature type="compositionally biased region" description="Low complexity" evidence="1">
    <location>
        <begin position="32"/>
        <end position="58"/>
    </location>
</feature>
<evidence type="ECO:0000313" key="2">
    <source>
        <dbReference type="EMBL" id="DAD35829.1"/>
    </source>
</evidence>
<reference evidence="2 3" key="1">
    <citation type="journal article" date="2020" name="Mol. Biol. Evol.">
        <title>Distinct Expression and Methylation Patterns for Genes with Different Fates following a Single Whole-Genome Duplication in Flowering Plants.</title>
        <authorList>
            <person name="Shi T."/>
            <person name="Rahmani R.S."/>
            <person name="Gugger P.F."/>
            <person name="Wang M."/>
            <person name="Li H."/>
            <person name="Zhang Y."/>
            <person name="Li Z."/>
            <person name="Wang Q."/>
            <person name="Van de Peer Y."/>
            <person name="Marchal K."/>
            <person name="Chen J."/>
        </authorList>
    </citation>
    <scope>NUCLEOTIDE SEQUENCE [LARGE SCALE GENOMIC DNA]</scope>
    <source>
        <tissue evidence="2">Leaf</tissue>
    </source>
</reference>
<proteinExistence type="predicted"/>
<name>A0A822YWW5_NELNU</name>
<accession>A0A822YWW5</accession>
<sequence>MKPAMAVATPAKAEEISKVDVALLVSLAEGPAAAPERASAAGPSDAAASPDNAPAGPALELADASGDKDAVALAPAAGVDPAGAVSAATPTTTKKTRANKTI</sequence>